<accession>W4LP39</accession>
<keyword evidence="1 11" id="KW-0235">DNA replication</keyword>
<reference evidence="15 16" key="1">
    <citation type="journal article" date="2014" name="Nature">
        <title>An environmental bacterial taxon with a large and distinct metabolic repertoire.</title>
        <authorList>
            <person name="Wilson M.C."/>
            <person name="Mori T."/>
            <person name="Ruckert C."/>
            <person name="Uria A.R."/>
            <person name="Helf M.J."/>
            <person name="Takada K."/>
            <person name="Gernert C."/>
            <person name="Steffens U.A."/>
            <person name="Heycke N."/>
            <person name="Schmitt S."/>
            <person name="Rinke C."/>
            <person name="Helfrich E.J."/>
            <person name="Brachmann A.O."/>
            <person name="Gurgui C."/>
            <person name="Wakimoto T."/>
            <person name="Kracht M."/>
            <person name="Crusemann M."/>
            <person name="Hentschel U."/>
            <person name="Abe I."/>
            <person name="Matsunaga S."/>
            <person name="Kalinowski J."/>
            <person name="Takeyama H."/>
            <person name="Piel J."/>
        </authorList>
    </citation>
    <scope>NUCLEOTIDE SEQUENCE [LARGE SCALE GENOMIC DNA]</scope>
    <source>
        <strain evidence="16">TSY1</strain>
    </source>
</reference>
<dbReference type="FunFam" id="2.60.260.20:FF:000005">
    <property type="entry name" value="Chaperone protein dnaJ 1, mitochondrial"/>
    <property type="match status" value="1"/>
</dbReference>
<comment type="function">
    <text evidence="8 11">Participates actively in the response to hyperosmotic and heat shock by preventing the aggregation of stress-denatured proteins and by disaggregating proteins, also in an autonomous, DnaK-independent fashion. Unfolded proteins bind initially to DnaJ; upon interaction with the DnaJ-bound protein, DnaK hydrolyzes its bound ATP, resulting in the formation of a stable complex. GrpE releases ADP from DnaK; ATP binding to DnaK triggers the release of the substrate protein, thus completing the reaction cycle. Several rounds of ATP-dependent interactions between DnaJ, DnaK and GrpE are required for fully efficient folding. Also involved, together with DnaK and GrpE, in the DNA replication of plasmids through activation of initiation proteins.</text>
</comment>
<dbReference type="Proteomes" id="UP000019141">
    <property type="component" value="Unassembled WGS sequence"/>
</dbReference>
<dbReference type="InterPro" id="IPR018253">
    <property type="entry name" value="DnaJ_domain_CS"/>
</dbReference>
<dbReference type="GO" id="GO:0006260">
    <property type="term" value="P:DNA replication"/>
    <property type="evidence" value="ECO:0007669"/>
    <property type="project" value="UniProtKB-KW"/>
</dbReference>
<comment type="caution">
    <text evidence="15">The sequence shown here is derived from an EMBL/GenBank/DDBJ whole genome shotgun (WGS) entry which is preliminary data.</text>
</comment>
<dbReference type="GO" id="GO:0008270">
    <property type="term" value="F:zinc ion binding"/>
    <property type="evidence" value="ECO:0007669"/>
    <property type="project" value="UniProtKB-UniRule"/>
</dbReference>
<dbReference type="GO" id="GO:0042026">
    <property type="term" value="P:protein refolding"/>
    <property type="evidence" value="ECO:0007669"/>
    <property type="project" value="TreeGrafter"/>
</dbReference>
<organism evidence="15 16">
    <name type="scientific">Entotheonella factor</name>
    <dbReference type="NCBI Taxonomy" id="1429438"/>
    <lineage>
        <taxon>Bacteria</taxon>
        <taxon>Pseudomonadati</taxon>
        <taxon>Nitrospinota/Tectimicrobiota group</taxon>
        <taxon>Candidatus Tectimicrobiota</taxon>
        <taxon>Candidatus Entotheonellia</taxon>
        <taxon>Candidatus Entotheonellales</taxon>
        <taxon>Candidatus Entotheonellaceae</taxon>
        <taxon>Candidatus Entotheonella</taxon>
    </lineage>
</organism>
<dbReference type="PROSITE" id="PS51188">
    <property type="entry name" value="ZF_CR"/>
    <property type="match status" value="1"/>
</dbReference>
<dbReference type="SUPFAM" id="SSF46565">
    <property type="entry name" value="Chaperone J-domain"/>
    <property type="match status" value="1"/>
</dbReference>
<evidence type="ECO:0000256" key="9">
    <source>
        <dbReference type="ARBA" id="ARBA00061004"/>
    </source>
</evidence>
<dbReference type="GO" id="GO:0005524">
    <property type="term" value="F:ATP binding"/>
    <property type="evidence" value="ECO:0007669"/>
    <property type="project" value="InterPro"/>
</dbReference>
<evidence type="ECO:0000256" key="1">
    <source>
        <dbReference type="ARBA" id="ARBA00022705"/>
    </source>
</evidence>
<dbReference type="HAMAP" id="MF_01152">
    <property type="entry name" value="DnaJ"/>
    <property type="match status" value="1"/>
</dbReference>
<comment type="domain">
    <text evidence="11">The J domain is necessary and sufficient to stimulate DnaK ATPase activity. Zinc center 1 plays an important role in the autonomous, DnaK-independent chaperone activity of DnaJ. Zinc center 2 is essential for interaction with DnaK and for DnaJ activity.</text>
</comment>
<evidence type="ECO:0000313" key="16">
    <source>
        <dbReference type="Proteomes" id="UP000019141"/>
    </source>
</evidence>
<evidence type="ECO:0000256" key="2">
    <source>
        <dbReference type="ARBA" id="ARBA00022723"/>
    </source>
</evidence>
<keyword evidence="6 11" id="KW-0346">Stress response</keyword>
<comment type="cofactor">
    <cofactor evidence="11">
        <name>Zn(2+)</name>
        <dbReference type="ChEBI" id="CHEBI:29105"/>
    </cofactor>
    <text evidence="11">Binds 2 Zn(2+) ions per monomer.</text>
</comment>
<keyword evidence="4 11" id="KW-0863">Zinc-finger</keyword>
<comment type="subunit">
    <text evidence="11">Homodimer.</text>
</comment>
<evidence type="ECO:0000256" key="8">
    <source>
        <dbReference type="ARBA" id="ARBA00053423"/>
    </source>
</evidence>
<gene>
    <name evidence="11" type="primary">dnaJ</name>
    <name evidence="15" type="ORF">ETSY1_16015</name>
</gene>
<feature type="binding site" evidence="11">
    <location>
        <position position="189"/>
    </location>
    <ligand>
        <name>Zn(2+)</name>
        <dbReference type="ChEBI" id="CHEBI:29105"/>
        <label>2</label>
    </ligand>
</feature>
<dbReference type="PANTHER" id="PTHR43096">
    <property type="entry name" value="DNAJ HOMOLOG 1, MITOCHONDRIAL-RELATED"/>
    <property type="match status" value="1"/>
</dbReference>
<dbReference type="InterPro" id="IPR036410">
    <property type="entry name" value="HSP_DnaJ_Cys-rich_dom_sf"/>
</dbReference>
<keyword evidence="11" id="KW-0963">Cytoplasm</keyword>
<dbReference type="PATRIC" id="fig|1429438.4.peg.3166"/>
<evidence type="ECO:0000259" key="13">
    <source>
        <dbReference type="PROSITE" id="PS50076"/>
    </source>
</evidence>
<keyword evidence="16" id="KW-1185">Reference proteome</keyword>
<dbReference type="InterPro" id="IPR002939">
    <property type="entry name" value="DnaJ_C"/>
</dbReference>
<dbReference type="PRINTS" id="PR00625">
    <property type="entry name" value="JDOMAIN"/>
</dbReference>
<dbReference type="InterPro" id="IPR012724">
    <property type="entry name" value="DnaJ"/>
</dbReference>
<dbReference type="AlphaFoldDB" id="W4LP39"/>
<dbReference type="SUPFAM" id="SSF49493">
    <property type="entry name" value="HSP40/DnaJ peptide-binding domain"/>
    <property type="match status" value="2"/>
</dbReference>
<keyword evidence="7 11" id="KW-0143">Chaperone</keyword>
<dbReference type="CDD" id="cd06257">
    <property type="entry name" value="DnaJ"/>
    <property type="match status" value="1"/>
</dbReference>
<dbReference type="Pfam" id="PF00226">
    <property type="entry name" value="DnaJ"/>
    <property type="match status" value="1"/>
</dbReference>
<feature type="binding site" evidence="11">
    <location>
        <position position="153"/>
    </location>
    <ligand>
        <name>Zn(2+)</name>
        <dbReference type="ChEBI" id="CHEBI:29105"/>
        <label>1</label>
    </ligand>
</feature>
<dbReference type="CDD" id="cd10747">
    <property type="entry name" value="DnaJ_C"/>
    <property type="match status" value="1"/>
</dbReference>
<dbReference type="FunFam" id="1.10.287.110:FF:000034">
    <property type="entry name" value="Chaperone protein DnaJ"/>
    <property type="match status" value="1"/>
</dbReference>
<evidence type="ECO:0000256" key="12">
    <source>
        <dbReference type="PROSITE-ProRule" id="PRU00546"/>
    </source>
</evidence>
<evidence type="ECO:0000313" key="15">
    <source>
        <dbReference type="EMBL" id="ETW99176.1"/>
    </source>
</evidence>
<dbReference type="CDD" id="cd10719">
    <property type="entry name" value="DnaJ_zf"/>
    <property type="match status" value="1"/>
</dbReference>
<dbReference type="Gene3D" id="2.60.260.20">
    <property type="entry name" value="Urease metallochaperone UreE, N-terminal domain"/>
    <property type="match status" value="2"/>
</dbReference>
<dbReference type="GO" id="GO:0031072">
    <property type="term" value="F:heat shock protein binding"/>
    <property type="evidence" value="ECO:0007669"/>
    <property type="project" value="InterPro"/>
</dbReference>
<keyword evidence="3 11" id="KW-0677">Repeat</keyword>
<dbReference type="PROSITE" id="PS50076">
    <property type="entry name" value="DNAJ_2"/>
    <property type="match status" value="1"/>
</dbReference>
<dbReference type="GO" id="GO:0051082">
    <property type="term" value="F:unfolded protein binding"/>
    <property type="evidence" value="ECO:0007669"/>
    <property type="project" value="UniProtKB-UniRule"/>
</dbReference>
<dbReference type="Pfam" id="PF00684">
    <property type="entry name" value="DnaJ_CXXCXGXG"/>
    <property type="match status" value="1"/>
</dbReference>
<dbReference type="EMBL" id="AZHW01000476">
    <property type="protein sequence ID" value="ETW99176.1"/>
    <property type="molecule type" value="Genomic_DNA"/>
</dbReference>
<proteinExistence type="inferred from homology"/>
<dbReference type="GO" id="GO:0009408">
    <property type="term" value="P:response to heat"/>
    <property type="evidence" value="ECO:0007669"/>
    <property type="project" value="InterPro"/>
</dbReference>
<dbReference type="InterPro" id="IPR001623">
    <property type="entry name" value="DnaJ_domain"/>
</dbReference>
<dbReference type="NCBIfam" id="TIGR02349">
    <property type="entry name" value="DnaJ_bact"/>
    <property type="match status" value="1"/>
</dbReference>
<dbReference type="PANTHER" id="PTHR43096:SF10">
    <property type="entry name" value="CHAPERONE PROTEIN DNAJ A6, CHLOROPLASTIC"/>
    <property type="match status" value="1"/>
</dbReference>
<feature type="domain" description="CR-type" evidence="14">
    <location>
        <begin position="137"/>
        <end position="215"/>
    </location>
</feature>
<dbReference type="SUPFAM" id="SSF57938">
    <property type="entry name" value="DnaJ/Hsp40 cysteine-rich domain"/>
    <property type="match status" value="1"/>
</dbReference>
<feature type="binding site" evidence="11">
    <location>
        <position position="150"/>
    </location>
    <ligand>
        <name>Zn(2+)</name>
        <dbReference type="ChEBI" id="CHEBI:29105"/>
        <label>1</label>
    </ligand>
</feature>
<feature type="binding site" evidence="11">
    <location>
        <position position="206"/>
    </location>
    <ligand>
        <name>Zn(2+)</name>
        <dbReference type="ChEBI" id="CHEBI:29105"/>
        <label>1</label>
    </ligand>
</feature>
<feature type="binding site" evidence="11">
    <location>
        <position position="167"/>
    </location>
    <ligand>
        <name>Zn(2+)</name>
        <dbReference type="ChEBI" id="CHEBI:29105"/>
        <label>2</label>
    </ligand>
</feature>
<protein>
    <recommendedName>
        <fullName evidence="10 11">Chaperone protein DnaJ</fullName>
    </recommendedName>
</protein>
<dbReference type="FunFam" id="2.10.230.10:FF:000002">
    <property type="entry name" value="Molecular chaperone DnaJ"/>
    <property type="match status" value="1"/>
</dbReference>
<keyword evidence="2 11" id="KW-0479">Metal-binding</keyword>
<dbReference type="InterPro" id="IPR001305">
    <property type="entry name" value="HSP_DnaJ_Cys-rich_dom"/>
</dbReference>
<evidence type="ECO:0000259" key="14">
    <source>
        <dbReference type="PROSITE" id="PS51188"/>
    </source>
</evidence>
<feature type="domain" description="J" evidence="13">
    <location>
        <begin position="5"/>
        <end position="70"/>
    </location>
</feature>
<comment type="subcellular location">
    <subcellularLocation>
        <location evidence="11">Cytoplasm</location>
    </subcellularLocation>
</comment>
<dbReference type="Gene3D" id="2.10.230.10">
    <property type="entry name" value="Heat shock protein DnaJ, cysteine-rich domain"/>
    <property type="match status" value="1"/>
</dbReference>
<comment type="similarity">
    <text evidence="9 11">Belongs to the DnaJ family.</text>
</comment>
<name>W4LP39_ENTF1</name>
<evidence type="ECO:0000256" key="10">
    <source>
        <dbReference type="ARBA" id="ARBA00067609"/>
    </source>
</evidence>
<dbReference type="SMART" id="SM00271">
    <property type="entry name" value="DnaJ"/>
    <property type="match status" value="1"/>
</dbReference>
<dbReference type="InterPro" id="IPR008971">
    <property type="entry name" value="HSP40/DnaJ_pept-bd"/>
</dbReference>
<comment type="caution">
    <text evidence="11">Lacks conserved residue(s) required for the propagation of feature annotation.</text>
</comment>
<feature type="zinc finger region" description="CR-type" evidence="12">
    <location>
        <begin position="137"/>
        <end position="215"/>
    </location>
</feature>
<dbReference type="InterPro" id="IPR036869">
    <property type="entry name" value="J_dom_sf"/>
</dbReference>
<evidence type="ECO:0000256" key="11">
    <source>
        <dbReference type="HAMAP-Rule" id="MF_01152"/>
    </source>
</evidence>
<sequence>MAKRDYYEVLGVSKTSSEDEIKKSYRKLALQYHPDRNPDNPSAEEKFKEASEAYDVLHDPEKRSLYDRYGHEGLHNAGFQGFQGFDDVFSNFGNIFEDLFGFGAAGGGGRRGGRTSARSGADLRYNLQVSFEDAVFGAEKILEFDKMETCVHCLGKRTAPGTQPMTCRTCGGVGQVERRQGFFAVRTTCPQCRGEGSTITDPCPQCRGRGQVSTPKKLAVKVPAGVDDGARLRLVGEGEEGNNGGPPGDLYVVISVDAHELFERHGNDVHCQVNLSFPQAALGAEIDAPSLYEESQTLTIPRGTQNGETLLVRGGGIPDVRNGRRGDQIVHILVQTPTHLTERQEELLREFAALEGEATRPKKRWPWTKQG</sequence>
<evidence type="ECO:0000256" key="7">
    <source>
        <dbReference type="ARBA" id="ARBA00023186"/>
    </source>
</evidence>
<feature type="binding site" evidence="11">
    <location>
        <position position="170"/>
    </location>
    <ligand>
        <name>Zn(2+)</name>
        <dbReference type="ChEBI" id="CHEBI:29105"/>
        <label>2</label>
    </ligand>
</feature>
<dbReference type="PROSITE" id="PS00636">
    <property type="entry name" value="DNAJ_1"/>
    <property type="match status" value="1"/>
</dbReference>
<dbReference type="Pfam" id="PF01556">
    <property type="entry name" value="DnaJ_C"/>
    <property type="match status" value="1"/>
</dbReference>
<evidence type="ECO:0000256" key="3">
    <source>
        <dbReference type="ARBA" id="ARBA00022737"/>
    </source>
</evidence>
<dbReference type="GO" id="GO:0005737">
    <property type="term" value="C:cytoplasm"/>
    <property type="evidence" value="ECO:0007669"/>
    <property type="project" value="UniProtKB-SubCell"/>
</dbReference>
<dbReference type="HOGENOM" id="CLU_017633_0_7_7"/>
<evidence type="ECO:0000256" key="6">
    <source>
        <dbReference type="ARBA" id="ARBA00023016"/>
    </source>
</evidence>
<keyword evidence="5 11" id="KW-0862">Zinc</keyword>
<feature type="binding site" evidence="11">
    <location>
        <position position="203"/>
    </location>
    <ligand>
        <name>Zn(2+)</name>
        <dbReference type="ChEBI" id="CHEBI:29105"/>
        <label>1</label>
    </ligand>
</feature>
<evidence type="ECO:0000256" key="5">
    <source>
        <dbReference type="ARBA" id="ARBA00022833"/>
    </source>
</evidence>
<feature type="binding site" evidence="11">
    <location>
        <position position="192"/>
    </location>
    <ligand>
        <name>Zn(2+)</name>
        <dbReference type="ChEBI" id="CHEBI:29105"/>
        <label>2</label>
    </ligand>
</feature>
<evidence type="ECO:0000256" key="4">
    <source>
        <dbReference type="ARBA" id="ARBA00022771"/>
    </source>
</evidence>
<dbReference type="Gene3D" id="1.10.287.110">
    <property type="entry name" value="DnaJ domain"/>
    <property type="match status" value="1"/>
</dbReference>
<dbReference type="NCBIfam" id="NF008035">
    <property type="entry name" value="PRK10767.1"/>
    <property type="match status" value="1"/>
</dbReference>